<dbReference type="InterPro" id="IPR010099">
    <property type="entry name" value="SDR39U1"/>
</dbReference>
<evidence type="ECO:0000313" key="5">
    <source>
        <dbReference type="Proteomes" id="UP001595841"/>
    </source>
</evidence>
<accession>A0ABV8PLQ2</accession>
<dbReference type="Pfam" id="PF01370">
    <property type="entry name" value="Epimerase"/>
    <property type="match status" value="1"/>
</dbReference>
<dbReference type="Proteomes" id="UP001595841">
    <property type="component" value="Unassembled WGS sequence"/>
</dbReference>
<organism evidence="4 5">
    <name type="scientific">Flagellimonas marina</name>
    <dbReference type="NCBI Taxonomy" id="1775168"/>
    <lineage>
        <taxon>Bacteria</taxon>
        <taxon>Pseudomonadati</taxon>
        <taxon>Bacteroidota</taxon>
        <taxon>Flavobacteriia</taxon>
        <taxon>Flavobacteriales</taxon>
        <taxon>Flavobacteriaceae</taxon>
        <taxon>Flagellimonas</taxon>
    </lineage>
</organism>
<protein>
    <submittedName>
        <fullName evidence="4">TIGR01777 family oxidoreductase</fullName>
    </submittedName>
</protein>
<comment type="caution">
    <text evidence="4">The sequence shown here is derived from an EMBL/GenBank/DDBJ whole genome shotgun (WGS) entry which is preliminary data.</text>
</comment>
<feature type="domain" description="DUF1731" evidence="3">
    <location>
        <begin position="254"/>
        <end position="300"/>
    </location>
</feature>
<dbReference type="PANTHER" id="PTHR11092">
    <property type="entry name" value="SUGAR NUCLEOTIDE EPIMERASE RELATED"/>
    <property type="match status" value="1"/>
</dbReference>
<feature type="domain" description="NAD-dependent epimerase/dehydratase" evidence="2">
    <location>
        <begin position="3"/>
        <end position="225"/>
    </location>
</feature>
<dbReference type="EMBL" id="JBHSCL010000004">
    <property type="protein sequence ID" value="MFC4219555.1"/>
    <property type="molecule type" value="Genomic_DNA"/>
</dbReference>
<name>A0ABV8PLQ2_9FLAO</name>
<evidence type="ECO:0000256" key="1">
    <source>
        <dbReference type="ARBA" id="ARBA00009353"/>
    </source>
</evidence>
<sequence length="320" mass="35800">MKVLITGATGLVGQAIVRVLHNQGIAVNYLTTRKDKISNSETYQGYYWNPNKGKIDLECFKNVSAIINLAGASIAERWTPLRKKKILSSRINSLRTLYRGMQQVDISLVDSFVSASAIGIYPNSLSKFYDEDETEVDKSFVGEVAKKWEAEVDSFTKFDINVAKVRIGIVLSTEGGALPQMAAPIKNFIGAPLGSGDQWQSWIHIEDLAQMFVFILENNLKGAYNAVAPNPVTNTKMTKELARVMDRPLWMPNVPKFALKLLLGEMAYLLFSSQRVSSKKIENEGFVFQYPNICVTFQDLYTENEGKETAALESTKKEFV</sequence>
<gene>
    <name evidence="4" type="ORF">ACFOWS_05405</name>
</gene>
<dbReference type="InterPro" id="IPR013549">
    <property type="entry name" value="DUF1731"/>
</dbReference>
<dbReference type="Gene3D" id="3.40.50.720">
    <property type="entry name" value="NAD(P)-binding Rossmann-like Domain"/>
    <property type="match status" value="1"/>
</dbReference>
<dbReference type="SUPFAM" id="SSF51735">
    <property type="entry name" value="NAD(P)-binding Rossmann-fold domains"/>
    <property type="match status" value="1"/>
</dbReference>
<dbReference type="NCBIfam" id="TIGR01777">
    <property type="entry name" value="yfcH"/>
    <property type="match status" value="1"/>
</dbReference>
<evidence type="ECO:0000259" key="3">
    <source>
        <dbReference type="Pfam" id="PF08338"/>
    </source>
</evidence>
<evidence type="ECO:0000259" key="2">
    <source>
        <dbReference type="Pfam" id="PF01370"/>
    </source>
</evidence>
<dbReference type="RefSeq" id="WP_379762934.1">
    <property type="nucleotide sequence ID" value="NZ_JBHSCL010000004.1"/>
</dbReference>
<dbReference type="InterPro" id="IPR001509">
    <property type="entry name" value="Epimerase_deHydtase"/>
</dbReference>
<keyword evidence="5" id="KW-1185">Reference proteome</keyword>
<dbReference type="PANTHER" id="PTHR11092:SF0">
    <property type="entry name" value="EPIMERASE FAMILY PROTEIN SDR39U1"/>
    <property type="match status" value="1"/>
</dbReference>
<evidence type="ECO:0000313" key="4">
    <source>
        <dbReference type="EMBL" id="MFC4219555.1"/>
    </source>
</evidence>
<dbReference type="Pfam" id="PF08338">
    <property type="entry name" value="DUF1731"/>
    <property type="match status" value="1"/>
</dbReference>
<dbReference type="InterPro" id="IPR036291">
    <property type="entry name" value="NAD(P)-bd_dom_sf"/>
</dbReference>
<comment type="similarity">
    <text evidence="1">Belongs to the NAD(P)-dependent epimerase/dehydratase family. SDR39U1 subfamily.</text>
</comment>
<proteinExistence type="inferred from homology"/>
<reference evidence="5" key="1">
    <citation type="journal article" date="2019" name="Int. J. Syst. Evol. Microbiol.">
        <title>The Global Catalogue of Microorganisms (GCM) 10K type strain sequencing project: providing services to taxonomists for standard genome sequencing and annotation.</title>
        <authorList>
            <consortium name="The Broad Institute Genomics Platform"/>
            <consortium name="The Broad Institute Genome Sequencing Center for Infectious Disease"/>
            <person name="Wu L."/>
            <person name="Ma J."/>
        </authorList>
    </citation>
    <scope>NUCLEOTIDE SEQUENCE [LARGE SCALE GENOMIC DNA]</scope>
    <source>
        <strain evidence="5">CGMCC 1.15774</strain>
    </source>
</reference>